<dbReference type="InterPro" id="IPR007551">
    <property type="entry name" value="YajQ/Smlt4090-like"/>
</dbReference>
<dbReference type="InterPro" id="IPR035571">
    <property type="entry name" value="UPF0234-like_C"/>
</dbReference>
<dbReference type="Proteomes" id="UP000007392">
    <property type="component" value="Chromosome"/>
</dbReference>
<comment type="similarity">
    <text evidence="2 3">Belongs to the YajQ family.</text>
</comment>
<dbReference type="HOGENOM" id="CLU_099839_1_0_9"/>
<dbReference type="InterPro" id="IPR035570">
    <property type="entry name" value="UPF0234_N"/>
</dbReference>
<dbReference type="InterPro" id="IPR036183">
    <property type="entry name" value="YajQ-like_sf"/>
</dbReference>
<keyword evidence="1 3" id="KW-0547">Nucleotide-binding</keyword>
<dbReference type="PANTHER" id="PTHR30476:SF0">
    <property type="entry name" value="UPF0234 PROTEIN YAJQ"/>
    <property type="match status" value="1"/>
</dbReference>
<organism evidence="4 5">
    <name type="scientific">Paenibacillus mucilaginosus K02</name>
    <dbReference type="NCBI Taxonomy" id="997761"/>
    <lineage>
        <taxon>Bacteria</taxon>
        <taxon>Bacillati</taxon>
        <taxon>Bacillota</taxon>
        <taxon>Bacilli</taxon>
        <taxon>Bacillales</taxon>
        <taxon>Paenibacillaceae</taxon>
        <taxon>Paenibacillus</taxon>
    </lineage>
</organism>
<evidence type="ECO:0000256" key="2">
    <source>
        <dbReference type="ARBA" id="ARBA00093450"/>
    </source>
</evidence>
<dbReference type="Pfam" id="PF04461">
    <property type="entry name" value="YajQ"/>
    <property type="match status" value="1"/>
</dbReference>
<dbReference type="CDD" id="cd11740">
    <property type="entry name" value="YajQ_like"/>
    <property type="match status" value="1"/>
</dbReference>
<evidence type="ECO:0000313" key="4">
    <source>
        <dbReference type="EMBL" id="AFH64164.2"/>
    </source>
</evidence>
<dbReference type="GO" id="GO:0005829">
    <property type="term" value="C:cytosol"/>
    <property type="evidence" value="ECO:0007669"/>
    <property type="project" value="TreeGrafter"/>
</dbReference>
<evidence type="ECO:0000256" key="1">
    <source>
        <dbReference type="ARBA" id="ARBA00022741"/>
    </source>
</evidence>
<evidence type="ECO:0000313" key="5">
    <source>
        <dbReference type="Proteomes" id="UP000007392"/>
    </source>
</evidence>
<evidence type="ECO:0000256" key="3">
    <source>
        <dbReference type="HAMAP-Rule" id="MF_00632"/>
    </source>
</evidence>
<dbReference type="SUPFAM" id="SSF89963">
    <property type="entry name" value="YajQ-like"/>
    <property type="match status" value="2"/>
</dbReference>
<dbReference type="KEGG" id="pmw:B2K_26330"/>
<accession>I0BP67</accession>
<reference evidence="4 5" key="1">
    <citation type="submission" date="2013-06" db="EMBL/GenBank/DDBJ databases">
        <title>Complete genome sequence of Paenibacillus mucilaginosus K02.</title>
        <authorList>
            <person name="Xiao B."/>
            <person name="Sun L."/>
            <person name="Xiao L."/>
            <person name="Lian B."/>
        </authorList>
    </citation>
    <scope>NUCLEOTIDE SEQUENCE [LARGE SCALE GENOMIC DNA]</scope>
    <source>
        <strain evidence="4 5">K02</strain>
    </source>
</reference>
<name>I0BP67_9BACL</name>
<dbReference type="HAMAP" id="MF_00632">
    <property type="entry name" value="UPF0234"/>
    <property type="match status" value="1"/>
</dbReference>
<dbReference type="AlphaFoldDB" id="I0BP67"/>
<gene>
    <name evidence="4" type="ORF">B2K_26330</name>
</gene>
<dbReference type="NCBIfam" id="NF003819">
    <property type="entry name" value="PRK05412.1"/>
    <property type="match status" value="1"/>
</dbReference>
<dbReference type="PANTHER" id="PTHR30476">
    <property type="entry name" value="UPF0234 PROTEIN YAJQ"/>
    <property type="match status" value="1"/>
</dbReference>
<dbReference type="Gene3D" id="3.30.70.860">
    <property type="match status" value="1"/>
</dbReference>
<protein>
    <recommendedName>
        <fullName evidence="3">Nucleotide-binding protein B2K_26330</fullName>
    </recommendedName>
</protein>
<proteinExistence type="inferred from homology"/>
<dbReference type="Gene3D" id="3.30.70.990">
    <property type="entry name" value="YajQ-like, domain 2"/>
    <property type="match status" value="1"/>
</dbReference>
<comment type="function">
    <text evidence="3">Nucleotide-binding protein.</text>
</comment>
<sequence>MSMSSENSFDIVSKLDMQEMNNAINQAEKEIATRFDFKGSKSSITLDKEELVVVSDDDFKLQNVLDILQSKMAKRGISLKNLEYGKVEGASSGTVRQRIKVKQGVDQDNAKKINIMIRDSKLKVKSQIQGDQIRVTGKSKDDLQAVMAMLRKADLPLDLQFINFR</sequence>
<dbReference type="EMBL" id="CP003422">
    <property type="protein sequence ID" value="AFH64164.2"/>
    <property type="molecule type" value="Genomic_DNA"/>
</dbReference>
<dbReference type="FunFam" id="3.30.70.990:FF:000002">
    <property type="entry name" value="UPF0234 protein LEP1GSC067_4943"/>
    <property type="match status" value="1"/>
</dbReference>
<dbReference type="GO" id="GO:0000166">
    <property type="term" value="F:nucleotide binding"/>
    <property type="evidence" value="ECO:0007669"/>
    <property type="project" value="UniProtKB-UniRule"/>
</dbReference>